<evidence type="ECO:0000313" key="4">
    <source>
        <dbReference type="Proteomes" id="UP000247498"/>
    </source>
</evidence>
<dbReference type="STRING" id="307507.A0A2V0PMN7"/>
<dbReference type="Pfam" id="PF01966">
    <property type="entry name" value="HD"/>
    <property type="match status" value="1"/>
</dbReference>
<evidence type="ECO:0000313" key="3">
    <source>
        <dbReference type="EMBL" id="GBF99353.1"/>
    </source>
</evidence>
<dbReference type="InterPro" id="IPR006674">
    <property type="entry name" value="HD_domain"/>
</dbReference>
<dbReference type="CDD" id="cd00077">
    <property type="entry name" value="HDc"/>
    <property type="match status" value="1"/>
</dbReference>
<comment type="caution">
    <text evidence="3">The sequence shown here is derived from an EMBL/GenBank/DDBJ whole genome shotgun (WGS) entry which is preliminary data.</text>
</comment>
<sequence>MAFKTFNCPVHGHFDLPSECVQIIDTPEFQRLRELKQLGLTYYVYPGASHARFEHSLGVAYLAGAWAEHLLSAYRPEGVLRREDRHSIRALELAGLCHDLGHGPFSHVFENELLPRILGEGAASKWHHEDMSERILDHAVDANSLDLGARAGELEEELVDVELPGAGAGGKGGGGGGGGGGDGFVIQGGVVSFDFGRMLGGGGRRERRRMSVAEARPLLE</sequence>
<protein>
    <recommendedName>
        <fullName evidence="2">HD/PDEase domain-containing protein</fullName>
    </recommendedName>
</protein>
<dbReference type="OrthoDB" id="9991235at2759"/>
<evidence type="ECO:0000256" key="1">
    <source>
        <dbReference type="SAM" id="MobiDB-lite"/>
    </source>
</evidence>
<dbReference type="PANTHER" id="PTHR11373:SF4">
    <property type="entry name" value="DEOXYNUCLEOSIDE TRIPHOSPHATE TRIPHOSPHOHYDROLASE SAMHD1"/>
    <property type="match status" value="1"/>
</dbReference>
<accession>A0A2V0PMN7</accession>
<feature type="non-terminal residue" evidence="3">
    <location>
        <position position="220"/>
    </location>
</feature>
<reference evidence="3 4" key="1">
    <citation type="journal article" date="2018" name="Sci. Rep.">
        <title>Raphidocelis subcapitata (=Pseudokirchneriella subcapitata) provides an insight into genome evolution and environmental adaptations in the Sphaeropleales.</title>
        <authorList>
            <person name="Suzuki S."/>
            <person name="Yamaguchi H."/>
            <person name="Nakajima N."/>
            <person name="Kawachi M."/>
        </authorList>
    </citation>
    <scope>NUCLEOTIDE SEQUENCE [LARGE SCALE GENOMIC DNA]</scope>
    <source>
        <strain evidence="3 4">NIES-35</strain>
    </source>
</reference>
<name>A0A2V0PMN7_9CHLO</name>
<dbReference type="EMBL" id="BDRX01000155">
    <property type="protein sequence ID" value="GBF99353.1"/>
    <property type="molecule type" value="Genomic_DNA"/>
</dbReference>
<proteinExistence type="predicted"/>
<dbReference type="SUPFAM" id="SSF109604">
    <property type="entry name" value="HD-domain/PDEase-like"/>
    <property type="match status" value="1"/>
</dbReference>
<dbReference type="SMART" id="SM00471">
    <property type="entry name" value="HDc"/>
    <property type="match status" value="1"/>
</dbReference>
<dbReference type="GO" id="GO:0005634">
    <property type="term" value="C:nucleus"/>
    <property type="evidence" value="ECO:0007669"/>
    <property type="project" value="TreeGrafter"/>
</dbReference>
<keyword evidence="4" id="KW-1185">Reference proteome</keyword>
<dbReference type="GO" id="GO:0008832">
    <property type="term" value="F:dGTPase activity"/>
    <property type="evidence" value="ECO:0007669"/>
    <property type="project" value="TreeGrafter"/>
</dbReference>
<dbReference type="InterPro" id="IPR050135">
    <property type="entry name" value="dGTPase-like"/>
</dbReference>
<gene>
    <name evidence="3" type="ORF">Rsub_12157</name>
</gene>
<feature type="domain" description="HD/PDEase" evidence="2">
    <location>
        <begin position="48"/>
        <end position="155"/>
    </location>
</feature>
<dbReference type="PANTHER" id="PTHR11373">
    <property type="entry name" value="DEOXYNUCLEOSIDE TRIPHOSPHATE TRIPHOSPHOHYDROLASE"/>
    <property type="match status" value="1"/>
</dbReference>
<dbReference type="Proteomes" id="UP000247498">
    <property type="component" value="Unassembled WGS sequence"/>
</dbReference>
<dbReference type="InParanoid" id="A0A2V0PMN7"/>
<dbReference type="InterPro" id="IPR003607">
    <property type="entry name" value="HD/PDEase_dom"/>
</dbReference>
<dbReference type="AlphaFoldDB" id="A0A2V0PMN7"/>
<dbReference type="Gene3D" id="1.10.3210.10">
    <property type="entry name" value="Hypothetical protein af1432"/>
    <property type="match status" value="1"/>
</dbReference>
<organism evidence="3 4">
    <name type="scientific">Raphidocelis subcapitata</name>
    <dbReference type="NCBI Taxonomy" id="307507"/>
    <lineage>
        <taxon>Eukaryota</taxon>
        <taxon>Viridiplantae</taxon>
        <taxon>Chlorophyta</taxon>
        <taxon>core chlorophytes</taxon>
        <taxon>Chlorophyceae</taxon>
        <taxon>CS clade</taxon>
        <taxon>Sphaeropleales</taxon>
        <taxon>Selenastraceae</taxon>
        <taxon>Raphidocelis</taxon>
    </lineage>
</organism>
<dbReference type="GO" id="GO:0006203">
    <property type="term" value="P:dGTP catabolic process"/>
    <property type="evidence" value="ECO:0007669"/>
    <property type="project" value="TreeGrafter"/>
</dbReference>
<evidence type="ECO:0000259" key="2">
    <source>
        <dbReference type="SMART" id="SM00471"/>
    </source>
</evidence>
<feature type="region of interest" description="Disordered" evidence="1">
    <location>
        <begin position="201"/>
        <end position="220"/>
    </location>
</feature>